<evidence type="ECO:0000256" key="6">
    <source>
        <dbReference type="RuleBase" id="RU361157"/>
    </source>
</evidence>
<keyword evidence="9" id="KW-1185">Reference proteome</keyword>
<keyword evidence="5" id="KW-0046">Antibiotic resistance</keyword>
<dbReference type="PROSITE" id="PS51012">
    <property type="entry name" value="ABC_TM2"/>
    <property type="match status" value="1"/>
</dbReference>
<feature type="transmembrane region" description="Helical" evidence="6">
    <location>
        <begin position="138"/>
        <end position="159"/>
    </location>
</feature>
<comment type="subcellular location">
    <subcellularLocation>
        <location evidence="6">Cell membrane</location>
        <topology evidence="6">Multi-pass membrane protein</topology>
    </subcellularLocation>
    <subcellularLocation>
        <location evidence="1">Membrane</location>
        <topology evidence="1">Multi-pass membrane protein</topology>
    </subcellularLocation>
</comment>
<dbReference type="InterPro" id="IPR051784">
    <property type="entry name" value="Nod_factor_ABC_transporter"/>
</dbReference>
<sequence length="256" mass="27795">MMRDSLILAQRSVTKMFRKPEQFLDVTLQPIIMTVLFVFVFGGAIAGNTSNYLPFVLPGIIVQTVMFTSLTIGVNLNTDIEKGVFDRFRSLPIARSAPLFGAVLGDIVRHAIAVGVTLLFGVLIGFRFHTDPLSAAGGILLMVLFAVCLCWVSVFIGMLARSSGAVQGLSFLITFPLTFGSSTFVPASTLPSWLQGWVAVNPVTHVIEAMRGLLSGTQYMAPGSSLGTELLWVLGWCVALVAVFFPLAMWAYRRKV</sequence>
<evidence type="ECO:0000256" key="5">
    <source>
        <dbReference type="ARBA" id="ARBA00023251"/>
    </source>
</evidence>
<feature type="transmembrane region" description="Helical" evidence="6">
    <location>
        <begin position="23"/>
        <end position="46"/>
    </location>
</feature>
<keyword evidence="4 6" id="KW-0472">Membrane</keyword>
<dbReference type="EMBL" id="JACBZY010000001">
    <property type="protein sequence ID" value="NYG97827.1"/>
    <property type="molecule type" value="Genomic_DNA"/>
</dbReference>
<evidence type="ECO:0000313" key="8">
    <source>
        <dbReference type="EMBL" id="NYG97827.1"/>
    </source>
</evidence>
<dbReference type="PANTHER" id="PTHR43229">
    <property type="entry name" value="NODULATION PROTEIN J"/>
    <property type="match status" value="1"/>
</dbReference>
<evidence type="ECO:0000259" key="7">
    <source>
        <dbReference type="PROSITE" id="PS51012"/>
    </source>
</evidence>
<proteinExistence type="inferred from homology"/>
<gene>
    <name evidence="8" type="ORF">BJ979_000453</name>
</gene>
<feature type="domain" description="ABC transmembrane type-2" evidence="7">
    <location>
        <begin position="21"/>
        <end position="255"/>
    </location>
</feature>
<dbReference type="GO" id="GO:0046677">
    <property type="term" value="P:response to antibiotic"/>
    <property type="evidence" value="ECO:0007669"/>
    <property type="project" value="UniProtKB-KW"/>
</dbReference>
<organism evidence="8 9">
    <name type="scientific">Schumannella luteola</name>
    <dbReference type="NCBI Taxonomy" id="472059"/>
    <lineage>
        <taxon>Bacteria</taxon>
        <taxon>Bacillati</taxon>
        <taxon>Actinomycetota</taxon>
        <taxon>Actinomycetes</taxon>
        <taxon>Micrococcales</taxon>
        <taxon>Microbacteriaceae</taxon>
        <taxon>Schumannella</taxon>
    </lineage>
</organism>
<dbReference type="InterPro" id="IPR047817">
    <property type="entry name" value="ABC2_TM_bact-type"/>
</dbReference>
<keyword evidence="3 6" id="KW-1133">Transmembrane helix</keyword>
<dbReference type="Pfam" id="PF01061">
    <property type="entry name" value="ABC2_membrane"/>
    <property type="match status" value="1"/>
</dbReference>
<evidence type="ECO:0000256" key="4">
    <source>
        <dbReference type="ARBA" id="ARBA00023136"/>
    </source>
</evidence>
<dbReference type="PIRSF" id="PIRSF006648">
    <property type="entry name" value="DrrB"/>
    <property type="match status" value="1"/>
</dbReference>
<dbReference type="InterPro" id="IPR000412">
    <property type="entry name" value="ABC_2_transport"/>
</dbReference>
<keyword evidence="6" id="KW-0813">Transport</keyword>
<dbReference type="PANTHER" id="PTHR43229:SF2">
    <property type="entry name" value="NODULATION PROTEIN J"/>
    <property type="match status" value="1"/>
</dbReference>
<dbReference type="Proteomes" id="UP000553888">
    <property type="component" value="Unassembled WGS sequence"/>
</dbReference>
<reference evidence="8 9" key="1">
    <citation type="submission" date="2020-07" db="EMBL/GenBank/DDBJ databases">
        <title>Sequencing the genomes of 1000 actinobacteria strains.</title>
        <authorList>
            <person name="Klenk H.-P."/>
        </authorList>
    </citation>
    <scope>NUCLEOTIDE SEQUENCE [LARGE SCALE GENOMIC DNA]</scope>
    <source>
        <strain evidence="8 9">DSM 23141</strain>
    </source>
</reference>
<dbReference type="InterPro" id="IPR013525">
    <property type="entry name" value="ABC2_TM"/>
</dbReference>
<name>A0A852YDT6_9MICO</name>
<feature type="transmembrane region" description="Helical" evidence="6">
    <location>
        <begin position="171"/>
        <end position="194"/>
    </location>
</feature>
<keyword evidence="2 6" id="KW-0812">Transmembrane</keyword>
<evidence type="ECO:0000256" key="2">
    <source>
        <dbReference type="ARBA" id="ARBA00022692"/>
    </source>
</evidence>
<feature type="transmembrane region" description="Helical" evidence="6">
    <location>
        <begin position="230"/>
        <end position="252"/>
    </location>
</feature>
<evidence type="ECO:0000313" key="9">
    <source>
        <dbReference type="Proteomes" id="UP000553888"/>
    </source>
</evidence>
<feature type="transmembrane region" description="Helical" evidence="6">
    <location>
        <begin position="52"/>
        <end position="76"/>
    </location>
</feature>
<keyword evidence="6" id="KW-1003">Cell membrane</keyword>
<evidence type="ECO:0000256" key="1">
    <source>
        <dbReference type="ARBA" id="ARBA00004141"/>
    </source>
</evidence>
<dbReference type="GO" id="GO:0140359">
    <property type="term" value="F:ABC-type transporter activity"/>
    <property type="evidence" value="ECO:0007669"/>
    <property type="project" value="InterPro"/>
</dbReference>
<accession>A0A852YDT6</accession>
<comment type="similarity">
    <text evidence="6">Belongs to the ABC-2 integral membrane protein family.</text>
</comment>
<feature type="transmembrane region" description="Helical" evidence="6">
    <location>
        <begin position="97"/>
        <end position="126"/>
    </location>
</feature>
<dbReference type="AlphaFoldDB" id="A0A852YDT6"/>
<comment type="caution">
    <text evidence="8">The sequence shown here is derived from an EMBL/GenBank/DDBJ whole genome shotgun (WGS) entry which is preliminary data.</text>
</comment>
<protein>
    <recommendedName>
        <fullName evidence="6">Transport permease protein</fullName>
    </recommendedName>
</protein>
<dbReference type="GO" id="GO:0043190">
    <property type="term" value="C:ATP-binding cassette (ABC) transporter complex"/>
    <property type="evidence" value="ECO:0007669"/>
    <property type="project" value="InterPro"/>
</dbReference>
<evidence type="ECO:0000256" key="3">
    <source>
        <dbReference type="ARBA" id="ARBA00022989"/>
    </source>
</evidence>